<accession>A0A392QMD1</accession>
<comment type="caution">
    <text evidence="1">The sequence shown here is derived from an EMBL/GenBank/DDBJ whole genome shotgun (WGS) entry which is preliminary data.</text>
</comment>
<reference evidence="1 2" key="1">
    <citation type="journal article" date="2018" name="Front. Plant Sci.">
        <title>Red Clover (Trifolium pratense) and Zigzag Clover (T. medium) - A Picture of Genomic Similarities and Differences.</title>
        <authorList>
            <person name="Dluhosova J."/>
            <person name="Istvanek J."/>
            <person name="Nedelnik J."/>
            <person name="Repkova J."/>
        </authorList>
    </citation>
    <scope>NUCLEOTIDE SEQUENCE [LARGE SCALE GENOMIC DNA]</scope>
    <source>
        <strain evidence="2">cv. 10/8</strain>
        <tissue evidence="1">Leaf</tissue>
    </source>
</reference>
<dbReference type="AlphaFoldDB" id="A0A392QMD1"/>
<evidence type="ECO:0000313" key="1">
    <source>
        <dbReference type="EMBL" id="MCI25398.1"/>
    </source>
</evidence>
<feature type="non-terminal residue" evidence="1">
    <location>
        <position position="1"/>
    </location>
</feature>
<proteinExistence type="predicted"/>
<keyword evidence="2" id="KW-1185">Reference proteome</keyword>
<name>A0A392QMD1_9FABA</name>
<protein>
    <submittedName>
        <fullName evidence="1">Uncharacterized protein</fullName>
    </submittedName>
</protein>
<sequence>LSCSCSPTLLKLCSLAKHSSLALQPARARAKLEQSWRARELGFCLVFCVDFDSEVSLLSRGMLDTMVFGGNHGWWLGELGF</sequence>
<dbReference type="EMBL" id="LXQA010147002">
    <property type="protein sequence ID" value="MCI25398.1"/>
    <property type="molecule type" value="Genomic_DNA"/>
</dbReference>
<organism evidence="1 2">
    <name type="scientific">Trifolium medium</name>
    <dbReference type="NCBI Taxonomy" id="97028"/>
    <lineage>
        <taxon>Eukaryota</taxon>
        <taxon>Viridiplantae</taxon>
        <taxon>Streptophyta</taxon>
        <taxon>Embryophyta</taxon>
        <taxon>Tracheophyta</taxon>
        <taxon>Spermatophyta</taxon>
        <taxon>Magnoliopsida</taxon>
        <taxon>eudicotyledons</taxon>
        <taxon>Gunneridae</taxon>
        <taxon>Pentapetalae</taxon>
        <taxon>rosids</taxon>
        <taxon>fabids</taxon>
        <taxon>Fabales</taxon>
        <taxon>Fabaceae</taxon>
        <taxon>Papilionoideae</taxon>
        <taxon>50 kb inversion clade</taxon>
        <taxon>NPAAA clade</taxon>
        <taxon>Hologalegina</taxon>
        <taxon>IRL clade</taxon>
        <taxon>Trifolieae</taxon>
        <taxon>Trifolium</taxon>
    </lineage>
</organism>
<evidence type="ECO:0000313" key="2">
    <source>
        <dbReference type="Proteomes" id="UP000265520"/>
    </source>
</evidence>
<dbReference type="Proteomes" id="UP000265520">
    <property type="component" value="Unassembled WGS sequence"/>
</dbReference>